<evidence type="ECO:0000256" key="1">
    <source>
        <dbReference type="SAM" id="MobiDB-lite"/>
    </source>
</evidence>
<keyword evidence="3" id="KW-1185">Reference proteome</keyword>
<dbReference type="EMBL" id="JBJQOH010000007">
    <property type="protein sequence ID" value="KAL3680070.1"/>
    <property type="molecule type" value="Genomic_DNA"/>
</dbReference>
<comment type="caution">
    <text evidence="2">The sequence shown here is derived from an EMBL/GenBank/DDBJ whole genome shotgun (WGS) entry which is preliminary data.</text>
</comment>
<feature type="compositionally biased region" description="Basic and acidic residues" evidence="1">
    <location>
        <begin position="72"/>
        <end position="84"/>
    </location>
</feature>
<organism evidence="2 3">
    <name type="scientific">Riccia sorocarpa</name>
    <dbReference type="NCBI Taxonomy" id="122646"/>
    <lineage>
        <taxon>Eukaryota</taxon>
        <taxon>Viridiplantae</taxon>
        <taxon>Streptophyta</taxon>
        <taxon>Embryophyta</taxon>
        <taxon>Marchantiophyta</taxon>
        <taxon>Marchantiopsida</taxon>
        <taxon>Marchantiidae</taxon>
        <taxon>Marchantiales</taxon>
        <taxon>Ricciaceae</taxon>
        <taxon>Riccia</taxon>
    </lineage>
</organism>
<protein>
    <recommendedName>
        <fullName evidence="4">DUF4283 domain-containing protein</fullName>
    </recommendedName>
</protein>
<proteinExistence type="predicted"/>
<sequence length="199" mass="22555">MVFPLPSDTRFSTKDFKSRAVPVWLELSDVHPRLMTFGLKMLRKIGPIIYAPKNIETQRIIIIRGCGVPARSRETDAQETEMVRRTRGQTNNGTHGTHQGRTTGVEARDEVEGGGAPAEQQANVEDFRMVVKPTINVLDFGVKGDGHAVWAHLETEACKMGVVRVYAPQIQKKGIELWEWLKKDNQRGKLDHSRRYEHV</sequence>
<name>A0ABD3GLH5_9MARC</name>
<evidence type="ECO:0008006" key="4">
    <source>
        <dbReference type="Google" id="ProtNLM"/>
    </source>
</evidence>
<feature type="region of interest" description="Disordered" evidence="1">
    <location>
        <begin position="72"/>
        <end position="103"/>
    </location>
</feature>
<dbReference type="Proteomes" id="UP001633002">
    <property type="component" value="Unassembled WGS sequence"/>
</dbReference>
<accession>A0ABD3GLH5</accession>
<dbReference type="AlphaFoldDB" id="A0ABD3GLH5"/>
<evidence type="ECO:0000313" key="2">
    <source>
        <dbReference type="EMBL" id="KAL3680070.1"/>
    </source>
</evidence>
<feature type="compositionally biased region" description="Low complexity" evidence="1">
    <location>
        <begin position="88"/>
        <end position="103"/>
    </location>
</feature>
<gene>
    <name evidence="2" type="ORF">R1sor_023026</name>
</gene>
<evidence type="ECO:0000313" key="3">
    <source>
        <dbReference type="Proteomes" id="UP001633002"/>
    </source>
</evidence>
<reference evidence="2 3" key="1">
    <citation type="submission" date="2024-09" db="EMBL/GenBank/DDBJ databases">
        <title>Chromosome-scale assembly of Riccia sorocarpa.</title>
        <authorList>
            <person name="Paukszto L."/>
        </authorList>
    </citation>
    <scope>NUCLEOTIDE SEQUENCE [LARGE SCALE GENOMIC DNA]</scope>
    <source>
        <strain evidence="2">LP-2024</strain>
        <tissue evidence="2">Aerial parts of the thallus</tissue>
    </source>
</reference>